<sequence length="214" mass="23287">MTWFSGIEVGARPLFSDAPAALEQPDPDVTLVWRRPGSDDPRDLVVVGPRTTARYYAAEPGRACVTMRFQPGRAAALLGLPLRDLVDHAVPAAEVLTAGQVDDARRRLATAATALLSGGAARESVASVARRLHVSERHLRTVFTEQTGLTPVQFVRIDRVRRVLTDLGRRLPEVATGAGYYDQSHMGAEFRRVMGATPDAFRSRDWPAGEVCTA</sequence>
<dbReference type="SUPFAM" id="SSF46689">
    <property type="entry name" value="Homeodomain-like"/>
    <property type="match status" value="2"/>
</dbReference>
<dbReference type="AlphaFoldDB" id="A0A316FFN9"/>
<dbReference type="PROSITE" id="PS01124">
    <property type="entry name" value="HTH_ARAC_FAMILY_2"/>
    <property type="match status" value="1"/>
</dbReference>
<proteinExistence type="predicted"/>
<dbReference type="SMART" id="SM00342">
    <property type="entry name" value="HTH_ARAC"/>
    <property type="match status" value="1"/>
</dbReference>
<dbReference type="PANTHER" id="PTHR46796:SF6">
    <property type="entry name" value="ARAC SUBFAMILY"/>
    <property type="match status" value="1"/>
</dbReference>
<evidence type="ECO:0000256" key="2">
    <source>
        <dbReference type="ARBA" id="ARBA00023125"/>
    </source>
</evidence>
<comment type="caution">
    <text evidence="5">The sequence shown here is derived from an EMBL/GenBank/DDBJ whole genome shotgun (WGS) entry which is preliminary data.</text>
</comment>
<evidence type="ECO:0000256" key="3">
    <source>
        <dbReference type="ARBA" id="ARBA00023163"/>
    </source>
</evidence>
<evidence type="ECO:0000256" key="1">
    <source>
        <dbReference type="ARBA" id="ARBA00023015"/>
    </source>
</evidence>
<organism evidence="5 6">
    <name type="scientific">Actinoplanes xinjiangensis</name>
    <dbReference type="NCBI Taxonomy" id="512350"/>
    <lineage>
        <taxon>Bacteria</taxon>
        <taxon>Bacillati</taxon>
        <taxon>Actinomycetota</taxon>
        <taxon>Actinomycetes</taxon>
        <taxon>Micromonosporales</taxon>
        <taxon>Micromonosporaceae</taxon>
        <taxon>Actinoplanes</taxon>
    </lineage>
</organism>
<dbReference type="Proteomes" id="UP000245697">
    <property type="component" value="Unassembled WGS sequence"/>
</dbReference>
<keyword evidence="6" id="KW-1185">Reference proteome</keyword>
<dbReference type="PANTHER" id="PTHR46796">
    <property type="entry name" value="HTH-TYPE TRANSCRIPTIONAL ACTIVATOR RHAS-RELATED"/>
    <property type="match status" value="1"/>
</dbReference>
<accession>A0A316FFN9</accession>
<dbReference type="InterPro" id="IPR009057">
    <property type="entry name" value="Homeodomain-like_sf"/>
</dbReference>
<dbReference type="RefSeq" id="WP_109593869.1">
    <property type="nucleotide sequence ID" value="NZ_BONA01000042.1"/>
</dbReference>
<dbReference type="OrthoDB" id="2559672at2"/>
<dbReference type="Gene3D" id="1.10.10.60">
    <property type="entry name" value="Homeodomain-like"/>
    <property type="match status" value="1"/>
</dbReference>
<dbReference type="InterPro" id="IPR018060">
    <property type="entry name" value="HTH_AraC"/>
</dbReference>
<evidence type="ECO:0000313" key="5">
    <source>
        <dbReference type="EMBL" id="PWK47728.1"/>
    </source>
</evidence>
<dbReference type="GO" id="GO:0043565">
    <property type="term" value="F:sequence-specific DNA binding"/>
    <property type="evidence" value="ECO:0007669"/>
    <property type="project" value="InterPro"/>
</dbReference>
<keyword evidence="3" id="KW-0804">Transcription</keyword>
<evidence type="ECO:0000259" key="4">
    <source>
        <dbReference type="PROSITE" id="PS01124"/>
    </source>
</evidence>
<name>A0A316FFN9_9ACTN</name>
<dbReference type="InterPro" id="IPR050204">
    <property type="entry name" value="AraC_XylS_family_regulators"/>
</dbReference>
<evidence type="ECO:0000313" key="6">
    <source>
        <dbReference type="Proteomes" id="UP000245697"/>
    </source>
</evidence>
<gene>
    <name evidence="5" type="ORF">BC793_107338</name>
</gene>
<keyword evidence="2 5" id="KW-0238">DNA-binding</keyword>
<feature type="domain" description="HTH araC/xylS-type" evidence="4">
    <location>
        <begin position="106"/>
        <end position="204"/>
    </location>
</feature>
<dbReference type="GO" id="GO:0003700">
    <property type="term" value="F:DNA-binding transcription factor activity"/>
    <property type="evidence" value="ECO:0007669"/>
    <property type="project" value="InterPro"/>
</dbReference>
<reference evidence="5 6" key="1">
    <citation type="submission" date="2018-05" db="EMBL/GenBank/DDBJ databases">
        <title>Genomic Encyclopedia of Archaeal and Bacterial Type Strains, Phase II (KMG-II): from individual species to whole genera.</title>
        <authorList>
            <person name="Goeker M."/>
        </authorList>
    </citation>
    <scope>NUCLEOTIDE SEQUENCE [LARGE SCALE GENOMIC DNA]</scope>
    <source>
        <strain evidence="5 6">DSM 45184</strain>
    </source>
</reference>
<dbReference type="Pfam" id="PF12833">
    <property type="entry name" value="HTH_18"/>
    <property type="match status" value="1"/>
</dbReference>
<dbReference type="EMBL" id="QGGR01000007">
    <property type="protein sequence ID" value="PWK47728.1"/>
    <property type="molecule type" value="Genomic_DNA"/>
</dbReference>
<protein>
    <submittedName>
        <fullName evidence="5">AraC-like DNA-binding protein</fullName>
    </submittedName>
</protein>
<keyword evidence="1" id="KW-0805">Transcription regulation</keyword>